<dbReference type="AlphaFoldDB" id="A0A0F3N3F9"/>
<evidence type="ECO:0000313" key="1">
    <source>
        <dbReference type="EMBL" id="KJV62301.1"/>
    </source>
</evidence>
<reference evidence="1 2" key="1">
    <citation type="submission" date="2015-01" db="EMBL/GenBank/DDBJ databases">
        <title>Genome Sequencing of Rickettsiales.</title>
        <authorList>
            <person name="Daugherty S.C."/>
            <person name="Su Q."/>
            <person name="Abolude K."/>
            <person name="Beier-Sexton M."/>
            <person name="Carlyon J.A."/>
            <person name="Carter R."/>
            <person name="Day N.P."/>
            <person name="Dumler S.J."/>
            <person name="Dyachenko V."/>
            <person name="Godinez A."/>
            <person name="Kurtti T.J."/>
            <person name="Lichay M."/>
            <person name="Mullins K.E."/>
            <person name="Ott S."/>
            <person name="Pappas-Brown V."/>
            <person name="Paris D.H."/>
            <person name="Patel P."/>
            <person name="Richards A.L."/>
            <person name="Sadzewicz L."/>
            <person name="Sears K."/>
            <person name="Seidman D."/>
            <person name="Sengamalay N."/>
            <person name="Stenos J."/>
            <person name="Tallon L.J."/>
            <person name="Vincent G."/>
            <person name="Fraser C.M."/>
            <person name="Munderloh U."/>
            <person name="Dunning-Hotopp J.C."/>
        </authorList>
    </citation>
    <scope>NUCLEOTIDE SEQUENCE [LARGE SCALE GENOMIC DNA]</scope>
    <source>
        <strain evidence="1 2">Ac/Pa</strain>
    </source>
</reference>
<sequence>MEKRYKEKPDKKIYTAQIMKLLDEHVIAGHITKTEAVNIFDNEMFEQFIKRTDITVMDMANQIQDTIKDYINIDPAFYQKFSTLINNTIIQHRNKRLSDSDLVNRVKKIRAEFKNDVPSELGTNKTIIAFYSKSLSFYRIEKIKISVKMPFKLLLIP</sequence>
<proteinExistence type="predicted"/>
<comment type="caution">
    <text evidence="1">The sequence shown here is derived from an EMBL/GenBank/DDBJ whole genome shotgun (WGS) entry which is preliminary data.</text>
</comment>
<organism evidence="1 2">
    <name type="scientific">Rickettsia amblyommatis str. Ac/Pa</name>
    <dbReference type="NCBI Taxonomy" id="1359164"/>
    <lineage>
        <taxon>Bacteria</taxon>
        <taxon>Pseudomonadati</taxon>
        <taxon>Pseudomonadota</taxon>
        <taxon>Alphaproteobacteria</taxon>
        <taxon>Rickettsiales</taxon>
        <taxon>Rickettsiaceae</taxon>
        <taxon>Rickettsieae</taxon>
        <taxon>Rickettsia</taxon>
        <taxon>spotted fever group</taxon>
    </lineage>
</organism>
<keyword evidence="2" id="KW-1185">Reference proteome</keyword>
<dbReference type="EMBL" id="LANR01000001">
    <property type="protein sequence ID" value="KJV62301.1"/>
    <property type="molecule type" value="Genomic_DNA"/>
</dbReference>
<name>A0A0F3N3F9_RICAM</name>
<dbReference type="RefSeq" id="WP_231571828.1">
    <property type="nucleotide sequence ID" value="NZ_LANR01000001.1"/>
</dbReference>
<gene>
    <name evidence="1" type="ORF">APHACPA_1325</name>
</gene>
<protein>
    <submittedName>
        <fullName evidence="1">Uncharacterized protein</fullName>
    </submittedName>
</protein>
<accession>A0A0F3N3F9</accession>
<evidence type="ECO:0000313" key="2">
    <source>
        <dbReference type="Proteomes" id="UP000033556"/>
    </source>
</evidence>
<dbReference type="Proteomes" id="UP000033556">
    <property type="component" value="Unassembled WGS sequence"/>
</dbReference>
<dbReference type="PATRIC" id="fig|1359164.3.peg.1309"/>